<dbReference type="KEGG" id="chya:V22_13070"/>
<proteinExistence type="predicted"/>
<dbReference type="InterPro" id="IPR007712">
    <property type="entry name" value="RelE/ParE_toxin"/>
</dbReference>
<keyword evidence="1" id="KW-1277">Toxin-antitoxin system</keyword>
<organism evidence="2 3">
    <name type="scientific">Calycomorphotria hydatis</name>
    <dbReference type="NCBI Taxonomy" id="2528027"/>
    <lineage>
        <taxon>Bacteria</taxon>
        <taxon>Pseudomonadati</taxon>
        <taxon>Planctomycetota</taxon>
        <taxon>Planctomycetia</taxon>
        <taxon>Planctomycetales</taxon>
        <taxon>Planctomycetaceae</taxon>
        <taxon>Calycomorphotria</taxon>
    </lineage>
</organism>
<keyword evidence="3" id="KW-1185">Reference proteome</keyword>
<accession>A0A517T6S5</accession>
<evidence type="ECO:0000313" key="2">
    <source>
        <dbReference type="EMBL" id="QDT64076.1"/>
    </source>
</evidence>
<dbReference type="EMBL" id="CP036316">
    <property type="protein sequence ID" value="QDT64076.1"/>
    <property type="molecule type" value="Genomic_DNA"/>
</dbReference>
<dbReference type="AlphaFoldDB" id="A0A517T6S5"/>
<sequence>MSYRVVFTPRAERELDQATDWWSENRDHFQAANWYIGFSDKIYGLADNPLLWPVADENDLVDFEVRQLNYGLSSHPTHRALFTVIEPDVVLVLTIRHLAQHRLTADDLDVTPN</sequence>
<gene>
    <name evidence="2" type="ORF">V22_13070</name>
</gene>
<name>A0A517T6S5_9PLAN</name>
<dbReference type="RefSeq" id="WP_145260943.1">
    <property type="nucleotide sequence ID" value="NZ_CP036316.1"/>
</dbReference>
<dbReference type="InterPro" id="IPR035093">
    <property type="entry name" value="RelE/ParE_toxin_dom_sf"/>
</dbReference>
<evidence type="ECO:0000313" key="3">
    <source>
        <dbReference type="Proteomes" id="UP000319976"/>
    </source>
</evidence>
<protein>
    <submittedName>
        <fullName evidence="2">Plasmid stabilization system protein</fullName>
    </submittedName>
</protein>
<dbReference type="Gene3D" id="3.30.2310.20">
    <property type="entry name" value="RelE-like"/>
    <property type="match status" value="1"/>
</dbReference>
<reference evidence="2 3" key="1">
    <citation type="submission" date="2019-02" db="EMBL/GenBank/DDBJ databases">
        <title>Deep-cultivation of Planctomycetes and their phenomic and genomic characterization uncovers novel biology.</title>
        <authorList>
            <person name="Wiegand S."/>
            <person name="Jogler M."/>
            <person name="Boedeker C."/>
            <person name="Pinto D."/>
            <person name="Vollmers J."/>
            <person name="Rivas-Marin E."/>
            <person name="Kohn T."/>
            <person name="Peeters S.H."/>
            <person name="Heuer A."/>
            <person name="Rast P."/>
            <person name="Oberbeckmann S."/>
            <person name="Bunk B."/>
            <person name="Jeske O."/>
            <person name="Meyerdierks A."/>
            <person name="Storesund J.E."/>
            <person name="Kallscheuer N."/>
            <person name="Luecker S."/>
            <person name="Lage O.M."/>
            <person name="Pohl T."/>
            <person name="Merkel B.J."/>
            <person name="Hornburger P."/>
            <person name="Mueller R.-W."/>
            <person name="Bruemmer F."/>
            <person name="Labrenz M."/>
            <person name="Spormann A.M."/>
            <person name="Op den Camp H."/>
            <person name="Overmann J."/>
            <person name="Amann R."/>
            <person name="Jetten M.S.M."/>
            <person name="Mascher T."/>
            <person name="Medema M.H."/>
            <person name="Devos D.P."/>
            <person name="Kaster A.-K."/>
            <person name="Ovreas L."/>
            <person name="Rohde M."/>
            <person name="Galperin M.Y."/>
            <person name="Jogler C."/>
        </authorList>
    </citation>
    <scope>NUCLEOTIDE SEQUENCE [LARGE SCALE GENOMIC DNA]</scope>
    <source>
        <strain evidence="2 3">V22</strain>
    </source>
</reference>
<dbReference type="OrthoDB" id="286584at2"/>
<evidence type="ECO:0000256" key="1">
    <source>
        <dbReference type="ARBA" id="ARBA00022649"/>
    </source>
</evidence>
<dbReference type="Pfam" id="PF05016">
    <property type="entry name" value="ParE_toxin"/>
    <property type="match status" value="1"/>
</dbReference>
<dbReference type="Proteomes" id="UP000319976">
    <property type="component" value="Chromosome"/>
</dbReference>